<dbReference type="RefSeq" id="WP_183401407.1">
    <property type="nucleotide sequence ID" value="NZ_JACIDS010000007.1"/>
</dbReference>
<proteinExistence type="predicted"/>
<keyword evidence="2" id="KW-1185">Reference proteome</keyword>
<dbReference type="InterPro" id="IPR058915">
    <property type="entry name" value="AcrVA2-like"/>
</dbReference>
<dbReference type="EMBL" id="JACIDS010000007">
    <property type="protein sequence ID" value="MBB3933756.1"/>
    <property type="molecule type" value="Genomic_DNA"/>
</dbReference>
<protein>
    <submittedName>
        <fullName evidence="1">Uncharacterized protein</fullName>
    </submittedName>
</protein>
<comment type="caution">
    <text evidence="1">The sequence shown here is derived from an EMBL/GenBank/DDBJ whole genome shotgun (WGS) entry which is preliminary data.</text>
</comment>
<evidence type="ECO:0000313" key="2">
    <source>
        <dbReference type="Proteomes" id="UP000553963"/>
    </source>
</evidence>
<organism evidence="1 2">
    <name type="scientific">Kaistia hirudinis</name>
    <dbReference type="NCBI Taxonomy" id="1293440"/>
    <lineage>
        <taxon>Bacteria</taxon>
        <taxon>Pseudomonadati</taxon>
        <taxon>Pseudomonadota</taxon>
        <taxon>Alphaproteobacteria</taxon>
        <taxon>Hyphomicrobiales</taxon>
        <taxon>Kaistiaceae</taxon>
        <taxon>Kaistia</taxon>
    </lineage>
</organism>
<gene>
    <name evidence="1" type="ORF">GGR25_004834</name>
</gene>
<evidence type="ECO:0000313" key="1">
    <source>
        <dbReference type="EMBL" id="MBB3933756.1"/>
    </source>
</evidence>
<sequence length="401" mass="43745">MAFDADALHPMRFLRQFPEAKAIIRREVNHCHNGLLSGEAFQRVVNAGMTAYNQALDKLPFEKRPATTDIAVAAIGTAAHLVAFAAGGRNSIWLPAEIVALLGRTELGDIRLADMRLPFRCFYLGFAGGLEVGLPGAPNVIDGAYVESFARGPNNDVAPSLSFYITSRRTDGPHRGPGAWILGHEPHFFAPLTLNSPGDTLQGALDRAISANDVGLRPDPDALARLRQGVEEARNDGFPVGLPALSGYERDALYNQAAYPTARNVLALLCNALCLLSTEPALGAPEWPKQAPASLVNVVENATTPKRRRTAAGRLAEDGYFAVRRLDFRLGMAESRADEAADPDLSGREVAAHWRRGHWRRQPHGPGLTERRLIWIRPVLVRQDRGEPAVGHLYAVTEQDR</sequence>
<reference evidence="1 2" key="1">
    <citation type="submission" date="2020-08" db="EMBL/GenBank/DDBJ databases">
        <title>Genomic Encyclopedia of Type Strains, Phase IV (KMG-IV): sequencing the most valuable type-strain genomes for metagenomic binning, comparative biology and taxonomic classification.</title>
        <authorList>
            <person name="Goeker M."/>
        </authorList>
    </citation>
    <scope>NUCLEOTIDE SEQUENCE [LARGE SCALE GENOMIC DNA]</scope>
    <source>
        <strain evidence="1 2">DSM 25966</strain>
    </source>
</reference>
<dbReference type="Pfam" id="PF26125">
    <property type="entry name" value="AcrVA2-like"/>
    <property type="match status" value="1"/>
</dbReference>
<name>A0A840B002_9HYPH</name>
<dbReference type="AlphaFoldDB" id="A0A840B002"/>
<accession>A0A840B002</accession>
<dbReference type="Proteomes" id="UP000553963">
    <property type="component" value="Unassembled WGS sequence"/>
</dbReference>